<dbReference type="Proteomes" id="UP000682733">
    <property type="component" value="Unassembled WGS sequence"/>
</dbReference>
<organism evidence="2 3">
    <name type="scientific">Didymodactylos carnosus</name>
    <dbReference type="NCBI Taxonomy" id="1234261"/>
    <lineage>
        <taxon>Eukaryota</taxon>
        <taxon>Metazoa</taxon>
        <taxon>Spiralia</taxon>
        <taxon>Gnathifera</taxon>
        <taxon>Rotifera</taxon>
        <taxon>Eurotatoria</taxon>
        <taxon>Bdelloidea</taxon>
        <taxon>Philodinida</taxon>
        <taxon>Philodinidae</taxon>
        <taxon>Didymodactylos</taxon>
    </lineage>
</organism>
<proteinExistence type="predicted"/>
<accession>A0A8S2R5S4</accession>
<protein>
    <submittedName>
        <fullName evidence="2">Uncharacterized protein</fullName>
    </submittedName>
</protein>
<gene>
    <name evidence="1" type="ORF">OVA965_LOCUS29943</name>
    <name evidence="2" type="ORF">TMI583_LOCUS30734</name>
</gene>
<reference evidence="2" key="1">
    <citation type="submission" date="2021-02" db="EMBL/GenBank/DDBJ databases">
        <authorList>
            <person name="Nowell W R."/>
        </authorList>
    </citation>
    <scope>NUCLEOTIDE SEQUENCE</scope>
</reference>
<evidence type="ECO:0000313" key="3">
    <source>
        <dbReference type="Proteomes" id="UP000682733"/>
    </source>
</evidence>
<comment type="caution">
    <text evidence="2">The sequence shown here is derived from an EMBL/GenBank/DDBJ whole genome shotgun (WGS) entry which is preliminary data.</text>
</comment>
<sequence>MMANPESFTTDFSYLFFRNGASFPINYKDNDAESTNYELSSSSFTNTHSSPPKLVDLCCMKIVKYDYLTLQACNSIPNELYFNLFRSALKYTNDDTSINILITKFPYKIFRLENFVQEKLTSIEMLYSERLALQRTKQAIKYSVILIPRFIDSIRKQQINKKTNLRILDVTNFPVVELILRYIATHCRLAEKEERRNQLIDIYNKQHVQNHSEQENDGEENNNNIEATAVEEGNNEENGTIDLTKSSSYPNDSVIIRFDCIIQDYRTYVELLSALRASTTNIQLQICTIDMRCIGLALVSSFLDHVNKQVRV</sequence>
<dbReference type="EMBL" id="CAJNOK010021417">
    <property type="protein sequence ID" value="CAF1332236.1"/>
    <property type="molecule type" value="Genomic_DNA"/>
</dbReference>
<evidence type="ECO:0000313" key="2">
    <source>
        <dbReference type="EMBL" id="CAF4143606.1"/>
    </source>
</evidence>
<dbReference type="Proteomes" id="UP000677228">
    <property type="component" value="Unassembled WGS sequence"/>
</dbReference>
<dbReference type="AlphaFoldDB" id="A0A8S2R5S4"/>
<evidence type="ECO:0000313" key="1">
    <source>
        <dbReference type="EMBL" id="CAF1332236.1"/>
    </source>
</evidence>
<dbReference type="EMBL" id="CAJOBA010043039">
    <property type="protein sequence ID" value="CAF4143606.1"/>
    <property type="molecule type" value="Genomic_DNA"/>
</dbReference>
<name>A0A8S2R5S4_9BILA</name>